<protein>
    <submittedName>
        <fullName evidence="1">Uncharacterized protein</fullName>
    </submittedName>
</protein>
<dbReference type="EMBL" id="CP054490">
    <property type="protein sequence ID" value="QKQ23948.1"/>
    <property type="molecule type" value="Genomic_DNA"/>
</dbReference>
<dbReference type="GO" id="GO:0009055">
    <property type="term" value="F:electron transfer activity"/>
    <property type="evidence" value="ECO:0007669"/>
    <property type="project" value="InterPro"/>
</dbReference>
<dbReference type="AlphaFoldDB" id="A0A6N0HNM5"/>
<dbReference type="InterPro" id="IPR036909">
    <property type="entry name" value="Cyt_c-like_dom_sf"/>
</dbReference>
<sequence length="58" mass="6058">MIGLAVGTQVMAMPNAQMLSYTCAGCYGANGASNGPLIPSLVDLSKDYLVEAMQAYKK</sequence>
<gene>
    <name evidence="1" type="ORF">HUE58_01920</name>
</gene>
<keyword evidence="2" id="KW-1185">Reference proteome</keyword>
<proteinExistence type="predicted"/>
<dbReference type="RefSeq" id="WP_174605388.1">
    <property type="nucleotide sequence ID" value="NZ_CP054490.1"/>
</dbReference>
<evidence type="ECO:0000313" key="2">
    <source>
        <dbReference type="Proteomes" id="UP000509429"/>
    </source>
</evidence>
<dbReference type="KEGG" id="reo:HUE58_01920"/>
<dbReference type="GO" id="GO:0020037">
    <property type="term" value="F:heme binding"/>
    <property type="evidence" value="ECO:0007669"/>
    <property type="project" value="InterPro"/>
</dbReference>
<evidence type="ECO:0000313" key="1">
    <source>
        <dbReference type="EMBL" id="QKQ23948.1"/>
    </source>
</evidence>
<dbReference type="Proteomes" id="UP000509429">
    <property type="component" value="Chromosome"/>
</dbReference>
<dbReference type="Gene3D" id="1.10.760.10">
    <property type="entry name" value="Cytochrome c-like domain"/>
    <property type="match status" value="1"/>
</dbReference>
<reference evidence="1 2" key="1">
    <citation type="submission" date="2020-05" db="EMBL/GenBank/DDBJ databases">
        <title>Horizontal transmission and recombination maintain forever young bacterial symbiont genomes.</title>
        <authorList>
            <person name="Russell S.L."/>
            <person name="Pepper-Tunick E."/>
            <person name="Svedberg J."/>
            <person name="Byrne A."/>
            <person name="Ruelas Castillo J."/>
            <person name="Vollmers C."/>
            <person name="Beinart R.A."/>
            <person name="Corbett-Detig R."/>
        </authorList>
    </citation>
    <scope>NUCLEOTIDE SEQUENCE [LARGE SCALE GENOMIC DNA]</scope>
    <source>
        <strain evidence="1">JDF_Ridge</strain>
    </source>
</reference>
<dbReference type="SUPFAM" id="SSF46626">
    <property type="entry name" value="Cytochrome c"/>
    <property type="match status" value="1"/>
</dbReference>
<accession>A0A6N0HNM5</accession>
<name>A0A6N0HNM5_9GAMM</name>
<organism evidence="1 2">
    <name type="scientific">Candidatus Ruthia endofausta</name>
    <dbReference type="NCBI Taxonomy" id="2738852"/>
    <lineage>
        <taxon>Bacteria</taxon>
        <taxon>Pseudomonadati</taxon>
        <taxon>Pseudomonadota</taxon>
        <taxon>Gammaproteobacteria</taxon>
        <taxon>Candidatus Pseudothioglobaceae</taxon>
        <taxon>Candidatus Ruthturnera</taxon>
    </lineage>
</organism>